<comment type="caution">
    <text evidence="1">The sequence shown here is derived from an EMBL/GenBank/DDBJ whole genome shotgun (WGS) entry which is preliminary data.</text>
</comment>
<accession>A0A9P0P219</accession>
<dbReference type="AlphaFoldDB" id="A0A9P0P219"/>
<keyword evidence="2" id="KW-1185">Reference proteome</keyword>
<name>A0A9P0P219_ACAOB</name>
<dbReference type="Proteomes" id="UP001152888">
    <property type="component" value="Unassembled WGS sequence"/>
</dbReference>
<reference evidence="1" key="1">
    <citation type="submission" date="2022-03" db="EMBL/GenBank/DDBJ databases">
        <authorList>
            <person name="Sayadi A."/>
        </authorList>
    </citation>
    <scope>NUCLEOTIDE SEQUENCE</scope>
</reference>
<proteinExistence type="predicted"/>
<sequence length="37" mass="4580">MHDGRARVRRRRSERRNPQILLKDMFITLLELWFGVL</sequence>
<organism evidence="1 2">
    <name type="scientific">Acanthoscelides obtectus</name>
    <name type="common">Bean weevil</name>
    <name type="synonym">Bruchus obtectus</name>
    <dbReference type="NCBI Taxonomy" id="200917"/>
    <lineage>
        <taxon>Eukaryota</taxon>
        <taxon>Metazoa</taxon>
        <taxon>Ecdysozoa</taxon>
        <taxon>Arthropoda</taxon>
        <taxon>Hexapoda</taxon>
        <taxon>Insecta</taxon>
        <taxon>Pterygota</taxon>
        <taxon>Neoptera</taxon>
        <taxon>Endopterygota</taxon>
        <taxon>Coleoptera</taxon>
        <taxon>Polyphaga</taxon>
        <taxon>Cucujiformia</taxon>
        <taxon>Chrysomeloidea</taxon>
        <taxon>Chrysomelidae</taxon>
        <taxon>Bruchinae</taxon>
        <taxon>Bruchini</taxon>
        <taxon>Acanthoscelides</taxon>
    </lineage>
</organism>
<dbReference type="EMBL" id="CAKOFQ010006727">
    <property type="protein sequence ID" value="CAH1965637.1"/>
    <property type="molecule type" value="Genomic_DNA"/>
</dbReference>
<protein>
    <submittedName>
        <fullName evidence="1">Uncharacterized protein</fullName>
    </submittedName>
</protein>
<evidence type="ECO:0000313" key="2">
    <source>
        <dbReference type="Proteomes" id="UP001152888"/>
    </source>
</evidence>
<evidence type="ECO:0000313" key="1">
    <source>
        <dbReference type="EMBL" id="CAH1965637.1"/>
    </source>
</evidence>
<gene>
    <name evidence="1" type="ORF">ACAOBT_LOCUS6434</name>
</gene>